<sequence>MKYFLLPAISLAVMLTTSLNARAALVLNIDLTTEELFLTGSDTGSARSNILGSYTDWNRSNVNDPQPEGSGDSVNLINGLDVGSTFTSFLFQTGADRNPDTGTLQGTVSISAIATSGAETTLTGNGIRISYAGMNSTFKNSIQSLASDSDDDFTLSEGSGFSPISISVISVPEPSSCLFLAGGILAIIGRRRRQH</sequence>
<dbReference type="Pfam" id="PF07589">
    <property type="entry name" value="PEP-CTERM"/>
    <property type="match status" value="1"/>
</dbReference>
<gene>
    <name evidence="3" type="ORF">HW115_10130</name>
</gene>
<feature type="domain" description="Ice-binding protein C-terminal" evidence="2">
    <location>
        <begin position="170"/>
        <end position="193"/>
    </location>
</feature>
<dbReference type="RefSeq" id="WP_178932518.1">
    <property type="nucleotide sequence ID" value="NZ_JACBAZ010000003.1"/>
</dbReference>
<dbReference type="NCBIfam" id="TIGR02595">
    <property type="entry name" value="PEP_CTERM"/>
    <property type="match status" value="1"/>
</dbReference>
<feature type="chain" id="PRO_5032986441" evidence="1">
    <location>
        <begin position="24"/>
        <end position="195"/>
    </location>
</feature>
<comment type="caution">
    <text evidence="3">The sequence shown here is derived from an EMBL/GenBank/DDBJ whole genome shotgun (WGS) entry which is preliminary data.</text>
</comment>
<name>A0A851GJC4_9BACT</name>
<dbReference type="Proteomes" id="UP000557872">
    <property type="component" value="Unassembled WGS sequence"/>
</dbReference>
<proteinExistence type="predicted"/>
<evidence type="ECO:0000259" key="2">
    <source>
        <dbReference type="Pfam" id="PF07589"/>
    </source>
</evidence>
<organism evidence="3 4">
    <name type="scientific">Oceaniferula marina</name>
    <dbReference type="NCBI Taxonomy" id="2748318"/>
    <lineage>
        <taxon>Bacteria</taxon>
        <taxon>Pseudomonadati</taxon>
        <taxon>Verrucomicrobiota</taxon>
        <taxon>Verrucomicrobiia</taxon>
        <taxon>Verrucomicrobiales</taxon>
        <taxon>Verrucomicrobiaceae</taxon>
        <taxon>Oceaniferula</taxon>
    </lineage>
</organism>
<accession>A0A851GJC4</accession>
<dbReference type="EMBL" id="JACBAZ010000003">
    <property type="protein sequence ID" value="NWK55971.1"/>
    <property type="molecule type" value="Genomic_DNA"/>
</dbReference>
<protein>
    <submittedName>
        <fullName evidence="3">PEP-CTERM sorting domain-containing protein</fullName>
    </submittedName>
</protein>
<reference evidence="3 4" key="1">
    <citation type="submission" date="2020-07" db="EMBL/GenBank/DDBJ databases">
        <title>Roseicoccus Jingziensis gen. nov., sp. nov., isolated from coastal seawater.</title>
        <authorList>
            <person name="Feng X."/>
        </authorList>
    </citation>
    <scope>NUCLEOTIDE SEQUENCE [LARGE SCALE GENOMIC DNA]</scope>
    <source>
        <strain evidence="3 4">N1E253</strain>
    </source>
</reference>
<evidence type="ECO:0000256" key="1">
    <source>
        <dbReference type="SAM" id="SignalP"/>
    </source>
</evidence>
<keyword evidence="1" id="KW-0732">Signal</keyword>
<keyword evidence="4" id="KW-1185">Reference proteome</keyword>
<feature type="signal peptide" evidence="1">
    <location>
        <begin position="1"/>
        <end position="23"/>
    </location>
</feature>
<dbReference type="InterPro" id="IPR013424">
    <property type="entry name" value="Ice-binding_C"/>
</dbReference>
<evidence type="ECO:0000313" key="4">
    <source>
        <dbReference type="Proteomes" id="UP000557872"/>
    </source>
</evidence>
<evidence type="ECO:0000313" key="3">
    <source>
        <dbReference type="EMBL" id="NWK55971.1"/>
    </source>
</evidence>
<dbReference type="AlphaFoldDB" id="A0A851GJC4"/>